<dbReference type="CDD" id="cd04458">
    <property type="entry name" value="CSP_CDS"/>
    <property type="match status" value="1"/>
</dbReference>
<evidence type="ECO:0000256" key="1">
    <source>
        <dbReference type="ARBA" id="ARBA00004496"/>
    </source>
</evidence>
<dbReference type="GeneID" id="111247881"/>
<evidence type="ECO:0000256" key="2">
    <source>
        <dbReference type="ARBA" id="ARBA00008840"/>
    </source>
</evidence>
<dbReference type="GO" id="GO:0005634">
    <property type="term" value="C:nucleus"/>
    <property type="evidence" value="ECO:0007669"/>
    <property type="project" value="TreeGrafter"/>
</dbReference>
<keyword evidence="7" id="KW-1185">Reference proteome</keyword>
<protein>
    <recommendedName>
        <fullName evidence="5">CSD domain-containing protein</fullName>
    </recommendedName>
</protein>
<dbReference type="InterPro" id="IPR001878">
    <property type="entry name" value="Znf_CCHC"/>
</dbReference>
<dbReference type="SMART" id="SM00357">
    <property type="entry name" value="CSP"/>
    <property type="match status" value="1"/>
</dbReference>
<proteinExistence type="inferred from homology"/>
<comment type="similarity">
    <text evidence="2">Belongs to the lin-28 family.</text>
</comment>
<dbReference type="InterPro" id="IPR012340">
    <property type="entry name" value="NA-bd_OB-fold"/>
</dbReference>
<keyword evidence="3" id="KW-0963">Cytoplasm</keyword>
<dbReference type="InterPro" id="IPR011129">
    <property type="entry name" value="CSD"/>
</dbReference>
<evidence type="ECO:0000313" key="6">
    <source>
        <dbReference type="EnsemblMetazoa" id="XP_022655131"/>
    </source>
</evidence>
<evidence type="ECO:0000256" key="3">
    <source>
        <dbReference type="ARBA" id="ARBA00022490"/>
    </source>
</evidence>
<sequence>MTVTSAKKIESECTGGGVCSSEPVSVRSPCPPATPISDAATDDDDDPSVRDDQSTVSSLSGLVGVRRRGRCKWFNVAKGWGFISSLDEGPDVFVHQSVIQMSGFRSLGDEEEVEFECRASSKGLEATLVCGPGTNDCKGSHRRPMSKKKFRKVRCYNCGEFANHIAAKCREGPLPKRCHQCKSSDHLIADCPLRAATSVPTDAITKCPSSQEKDASSGSGGHGTTLPTTTLFDSGLENQSSEEETDIGSAGKTDDRSKNNKNNTNS</sequence>
<dbReference type="Gene3D" id="4.10.60.10">
    <property type="entry name" value="Zinc finger, CCHC-type"/>
    <property type="match status" value="1"/>
</dbReference>
<name>A0A7M7JSQ7_VARDE</name>
<feature type="region of interest" description="Disordered" evidence="4">
    <location>
        <begin position="13"/>
        <end position="57"/>
    </location>
</feature>
<dbReference type="AlphaFoldDB" id="A0A7M7JSQ7"/>
<dbReference type="Proteomes" id="UP000594260">
    <property type="component" value="Unplaced"/>
</dbReference>
<dbReference type="GO" id="GO:0008270">
    <property type="term" value="F:zinc ion binding"/>
    <property type="evidence" value="ECO:0007669"/>
    <property type="project" value="InterPro"/>
</dbReference>
<evidence type="ECO:0000256" key="4">
    <source>
        <dbReference type="SAM" id="MobiDB-lite"/>
    </source>
</evidence>
<dbReference type="InterPro" id="IPR036875">
    <property type="entry name" value="Znf_CCHC_sf"/>
</dbReference>
<accession>A0A7M7JSQ7</accession>
<dbReference type="SMART" id="SM00343">
    <property type="entry name" value="ZnF_C2HC"/>
    <property type="match status" value="2"/>
</dbReference>
<evidence type="ECO:0000259" key="5">
    <source>
        <dbReference type="PROSITE" id="PS51857"/>
    </source>
</evidence>
<reference evidence="6" key="1">
    <citation type="submission" date="2021-01" db="UniProtKB">
        <authorList>
            <consortium name="EnsemblMetazoa"/>
        </authorList>
    </citation>
    <scope>IDENTIFICATION</scope>
</reference>
<dbReference type="PANTHER" id="PTHR46109:SF1">
    <property type="entry name" value="PROTEIN LIN-28 HOMOLOG"/>
    <property type="match status" value="1"/>
</dbReference>
<dbReference type="PANTHER" id="PTHR46109">
    <property type="entry name" value="PROTEIN LIN-28"/>
    <property type="match status" value="1"/>
</dbReference>
<dbReference type="Pfam" id="PF00313">
    <property type="entry name" value="CSD"/>
    <property type="match status" value="1"/>
</dbReference>
<dbReference type="RefSeq" id="XP_022655131.1">
    <property type="nucleotide sequence ID" value="XM_022799396.1"/>
</dbReference>
<dbReference type="Gene3D" id="2.40.50.140">
    <property type="entry name" value="Nucleic acid-binding proteins"/>
    <property type="match status" value="1"/>
</dbReference>
<dbReference type="GO" id="GO:0003729">
    <property type="term" value="F:mRNA binding"/>
    <property type="evidence" value="ECO:0007669"/>
    <property type="project" value="TreeGrafter"/>
</dbReference>
<feature type="region of interest" description="Disordered" evidence="4">
    <location>
        <begin position="202"/>
        <end position="266"/>
    </location>
</feature>
<dbReference type="GO" id="GO:0005737">
    <property type="term" value="C:cytoplasm"/>
    <property type="evidence" value="ECO:0007669"/>
    <property type="project" value="UniProtKB-SubCell"/>
</dbReference>
<dbReference type="EnsemblMetazoa" id="XM_022799396">
    <property type="protein sequence ID" value="XP_022655131"/>
    <property type="gene ID" value="LOC111247881"/>
</dbReference>
<dbReference type="PRINTS" id="PR00050">
    <property type="entry name" value="COLDSHOCK"/>
</dbReference>
<dbReference type="SUPFAM" id="SSF57756">
    <property type="entry name" value="Retrovirus zinc finger-like domains"/>
    <property type="match status" value="1"/>
</dbReference>
<evidence type="ECO:0000313" key="7">
    <source>
        <dbReference type="Proteomes" id="UP000594260"/>
    </source>
</evidence>
<dbReference type="GO" id="GO:0031054">
    <property type="term" value="P:pre-miRNA processing"/>
    <property type="evidence" value="ECO:0007669"/>
    <property type="project" value="TreeGrafter"/>
</dbReference>
<dbReference type="PROSITE" id="PS51857">
    <property type="entry name" value="CSD_2"/>
    <property type="match status" value="1"/>
</dbReference>
<dbReference type="SUPFAM" id="SSF50249">
    <property type="entry name" value="Nucleic acid-binding proteins"/>
    <property type="match status" value="1"/>
</dbReference>
<feature type="domain" description="CSD" evidence="5">
    <location>
        <begin position="66"/>
        <end position="131"/>
    </location>
</feature>
<comment type="subcellular location">
    <subcellularLocation>
        <location evidence="1">Cytoplasm</location>
    </subcellularLocation>
</comment>
<dbReference type="InterPro" id="IPR002059">
    <property type="entry name" value="CSP_DNA-bd"/>
</dbReference>
<organism evidence="6 7">
    <name type="scientific">Varroa destructor</name>
    <name type="common">Honeybee mite</name>
    <dbReference type="NCBI Taxonomy" id="109461"/>
    <lineage>
        <taxon>Eukaryota</taxon>
        <taxon>Metazoa</taxon>
        <taxon>Ecdysozoa</taxon>
        <taxon>Arthropoda</taxon>
        <taxon>Chelicerata</taxon>
        <taxon>Arachnida</taxon>
        <taxon>Acari</taxon>
        <taxon>Parasitiformes</taxon>
        <taxon>Mesostigmata</taxon>
        <taxon>Gamasina</taxon>
        <taxon>Dermanyssoidea</taxon>
        <taxon>Varroidae</taxon>
        <taxon>Varroa</taxon>
    </lineage>
</organism>
<dbReference type="InterPro" id="IPR051373">
    <property type="entry name" value="Lin-28_RNA-binding"/>
</dbReference>
<feature type="compositionally biased region" description="Low complexity" evidence="4">
    <location>
        <begin position="224"/>
        <end position="235"/>
    </location>
</feature>